<organism evidence="3 4">
    <name type="scientific">Cystoisospora suis</name>
    <dbReference type="NCBI Taxonomy" id="483139"/>
    <lineage>
        <taxon>Eukaryota</taxon>
        <taxon>Sar</taxon>
        <taxon>Alveolata</taxon>
        <taxon>Apicomplexa</taxon>
        <taxon>Conoidasida</taxon>
        <taxon>Coccidia</taxon>
        <taxon>Eucoccidiorida</taxon>
        <taxon>Eimeriorina</taxon>
        <taxon>Sarcocystidae</taxon>
        <taxon>Cystoisospora</taxon>
    </lineage>
</organism>
<evidence type="ECO:0000256" key="1">
    <source>
        <dbReference type="SAM" id="MobiDB-lite"/>
    </source>
</evidence>
<feature type="region of interest" description="Disordered" evidence="1">
    <location>
        <begin position="114"/>
        <end position="141"/>
    </location>
</feature>
<evidence type="ECO:0008006" key="5">
    <source>
        <dbReference type="Google" id="ProtNLM"/>
    </source>
</evidence>
<evidence type="ECO:0000256" key="2">
    <source>
        <dbReference type="SAM" id="Phobius"/>
    </source>
</evidence>
<dbReference type="EMBL" id="MIGC01005552">
    <property type="protein sequence ID" value="PHJ16829.1"/>
    <property type="molecule type" value="Genomic_DNA"/>
</dbReference>
<keyword evidence="2" id="KW-0472">Membrane</keyword>
<keyword evidence="2" id="KW-1133">Transmembrane helix</keyword>
<evidence type="ECO:0000313" key="4">
    <source>
        <dbReference type="Proteomes" id="UP000221165"/>
    </source>
</evidence>
<gene>
    <name evidence="3" type="ORF">CSUI_009352</name>
</gene>
<keyword evidence="2" id="KW-0812">Transmembrane</keyword>
<dbReference type="RefSeq" id="XP_067918554.1">
    <property type="nucleotide sequence ID" value="XM_068069468.1"/>
</dbReference>
<dbReference type="GeneID" id="94432679"/>
<reference evidence="3 4" key="1">
    <citation type="journal article" date="2017" name="Int. J. Parasitol.">
        <title>The genome of the protozoan parasite Cystoisospora suis and a reverse vaccinology approach to identify vaccine candidates.</title>
        <authorList>
            <person name="Palmieri N."/>
            <person name="Shrestha A."/>
            <person name="Ruttkowski B."/>
            <person name="Beck T."/>
            <person name="Vogl C."/>
            <person name="Tomley F."/>
            <person name="Blake D.P."/>
            <person name="Joachim A."/>
        </authorList>
    </citation>
    <scope>NUCLEOTIDE SEQUENCE [LARGE SCALE GENOMIC DNA]</scope>
    <source>
        <strain evidence="3 4">Wien I</strain>
    </source>
</reference>
<sequence>MAPTDGWQDARTQTGVGGKGGTDLHPETSGTDMNAVQEKTPVLEDGKSLRHPGTGTKRSRSAKRHFEPRIGLGGISRVMMAATVLGVLVLSVVAIRFIVCSRALVFQGVTPRSVLSGGSSRKLAGEQDGQRPSPLPNSNGESATLKVCAERDSVALQTSGGNAYWGGGLQARAGPRSWLGIGQLRVIIFALLAILALVAVVTGAVAVSQKTDIAMYVVSCVFGVLSLLGSLVLLGYEYRRVLQRL</sequence>
<proteinExistence type="predicted"/>
<protein>
    <recommendedName>
        <fullName evidence="5">Transmembrane protein</fullName>
    </recommendedName>
</protein>
<feature type="transmembrane region" description="Helical" evidence="2">
    <location>
        <begin position="186"/>
        <end position="207"/>
    </location>
</feature>
<accession>A0A2C6KI89</accession>
<name>A0A2C6KI89_9APIC</name>
<dbReference type="Proteomes" id="UP000221165">
    <property type="component" value="Unassembled WGS sequence"/>
</dbReference>
<feature type="transmembrane region" description="Helical" evidence="2">
    <location>
        <begin position="78"/>
        <end position="99"/>
    </location>
</feature>
<keyword evidence="4" id="KW-1185">Reference proteome</keyword>
<feature type="transmembrane region" description="Helical" evidence="2">
    <location>
        <begin position="213"/>
        <end position="236"/>
    </location>
</feature>
<evidence type="ECO:0000313" key="3">
    <source>
        <dbReference type="EMBL" id="PHJ16829.1"/>
    </source>
</evidence>
<dbReference type="AlphaFoldDB" id="A0A2C6KI89"/>
<comment type="caution">
    <text evidence="3">The sequence shown here is derived from an EMBL/GenBank/DDBJ whole genome shotgun (WGS) entry which is preliminary data.</text>
</comment>
<feature type="region of interest" description="Disordered" evidence="1">
    <location>
        <begin position="1"/>
        <end position="65"/>
    </location>
</feature>
<dbReference type="VEuPathDB" id="ToxoDB:CSUI_009352"/>